<dbReference type="Proteomes" id="UP000077755">
    <property type="component" value="Chromosome 5"/>
</dbReference>
<organism evidence="1 2">
    <name type="scientific">Daucus carota subsp. sativus</name>
    <name type="common">Carrot</name>
    <dbReference type="NCBI Taxonomy" id="79200"/>
    <lineage>
        <taxon>Eukaryota</taxon>
        <taxon>Viridiplantae</taxon>
        <taxon>Streptophyta</taxon>
        <taxon>Embryophyta</taxon>
        <taxon>Tracheophyta</taxon>
        <taxon>Spermatophyta</taxon>
        <taxon>Magnoliopsida</taxon>
        <taxon>eudicotyledons</taxon>
        <taxon>Gunneridae</taxon>
        <taxon>Pentapetalae</taxon>
        <taxon>asterids</taxon>
        <taxon>campanulids</taxon>
        <taxon>Apiales</taxon>
        <taxon>Apiaceae</taxon>
        <taxon>Apioideae</taxon>
        <taxon>Scandiceae</taxon>
        <taxon>Daucinae</taxon>
        <taxon>Daucus</taxon>
        <taxon>Daucus sect. Daucus</taxon>
    </lineage>
</organism>
<gene>
    <name evidence="1" type="ORF">DCAR_0521709</name>
</gene>
<evidence type="ECO:0000313" key="1">
    <source>
        <dbReference type="EMBL" id="WOH02320.1"/>
    </source>
</evidence>
<proteinExistence type="predicted"/>
<dbReference type="EMBL" id="CP093347">
    <property type="protein sequence ID" value="WOH02320.1"/>
    <property type="molecule type" value="Genomic_DNA"/>
</dbReference>
<accession>A0AAF0X6Z0</accession>
<reference evidence="1" key="1">
    <citation type="journal article" date="2016" name="Nat. Genet.">
        <title>A high-quality carrot genome assembly provides new insights into carotenoid accumulation and asterid genome evolution.</title>
        <authorList>
            <person name="Iorizzo M."/>
            <person name="Ellison S."/>
            <person name="Senalik D."/>
            <person name="Zeng P."/>
            <person name="Satapoomin P."/>
            <person name="Huang J."/>
            <person name="Bowman M."/>
            <person name="Iovene M."/>
            <person name="Sanseverino W."/>
            <person name="Cavagnaro P."/>
            <person name="Yildiz M."/>
            <person name="Macko-Podgorni A."/>
            <person name="Moranska E."/>
            <person name="Grzebelus E."/>
            <person name="Grzebelus D."/>
            <person name="Ashrafi H."/>
            <person name="Zheng Z."/>
            <person name="Cheng S."/>
            <person name="Spooner D."/>
            <person name="Van Deynze A."/>
            <person name="Simon P."/>
        </authorList>
    </citation>
    <scope>NUCLEOTIDE SEQUENCE</scope>
    <source>
        <tissue evidence="1">Leaf</tissue>
    </source>
</reference>
<keyword evidence="2" id="KW-1185">Reference proteome</keyword>
<sequence>MHARQEDWHPSHIRVNCWDRWAYSKFFGFFEHCKRKGIYQAIFYDSCRHLLERSEIQNNLNTLQQLSINHSPSILGFYVFKSIYEPLSLEECATAIHNHLKSIHYRADLRWVVKVLRNLYESKTIQRYTPNVGGICPLGKLRLSNHFFVQSWHPIFEEVLSATCPLCRLQMIWCMIFDEH</sequence>
<protein>
    <submittedName>
        <fullName evidence="1">Uncharacterized protein</fullName>
    </submittedName>
</protein>
<name>A0AAF0X6Z0_DAUCS</name>
<evidence type="ECO:0000313" key="2">
    <source>
        <dbReference type="Proteomes" id="UP000077755"/>
    </source>
</evidence>
<dbReference type="AlphaFoldDB" id="A0AAF0X6Z0"/>
<reference evidence="1" key="2">
    <citation type="submission" date="2022-03" db="EMBL/GenBank/DDBJ databases">
        <title>Draft title - Genomic analysis of global carrot germplasm unveils the trajectory of domestication and the origin of high carotenoid orange carrot.</title>
        <authorList>
            <person name="Iorizzo M."/>
            <person name="Ellison S."/>
            <person name="Senalik D."/>
            <person name="Macko-Podgorni A."/>
            <person name="Grzebelus D."/>
            <person name="Bostan H."/>
            <person name="Rolling W."/>
            <person name="Curaba J."/>
            <person name="Simon P."/>
        </authorList>
    </citation>
    <scope>NUCLEOTIDE SEQUENCE</scope>
    <source>
        <tissue evidence="1">Leaf</tissue>
    </source>
</reference>